<dbReference type="Pfam" id="PF12697">
    <property type="entry name" value="Abhydrolase_6"/>
    <property type="match status" value="1"/>
</dbReference>
<reference evidence="3" key="1">
    <citation type="journal article" date="2014" name="Nat. Commun.">
        <title>Genomic adaptations of the halophilic Dead Sea filamentous fungus Eurotium rubrum.</title>
        <authorList>
            <person name="Kis-Papo T."/>
            <person name="Weig A.R."/>
            <person name="Riley R."/>
            <person name="Persoh D."/>
            <person name="Salamov A."/>
            <person name="Sun H."/>
            <person name="Lipzen A."/>
            <person name="Wasser S.P."/>
            <person name="Rambold G."/>
            <person name="Grigoriev I.V."/>
            <person name="Nevo E."/>
        </authorList>
    </citation>
    <scope>NUCLEOTIDE SEQUENCE [LARGE SCALE GENOMIC DNA]</scope>
    <source>
        <strain evidence="3">CBS 135680</strain>
    </source>
</reference>
<proteinExistence type="predicted"/>
<dbReference type="STRING" id="1388766.A0A017SQA9"/>
<dbReference type="GO" id="GO:0016020">
    <property type="term" value="C:membrane"/>
    <property type="evidence" value="ECO:0007669"/>
    <property type="project" value="TreeGrafter"/>
</dbReference>
<keyword evidence="3" id="KW-1185">Reference proteome</keyword>
<dbReference type="GeneID" id="63693739"/>
<dbReference type="OrthoDB" id="8119704at2759"/>
<dbReference type="PANTHER" id="PTHR43798:SF33">
    <property type="entry name" value="HYDROLASE, PUTATIVE (AFU_ORTHOLOGUE AFUA_2G14860)-RELATED"/>
    <property type="match status" value="1"/>
</dbReference>
<dbReference type="Proteomes" id="UP000019804">
    <property type="component" value="Unassembled WGS sequence"/>
</dbReference>
<dbReference type="SUPFAM" id="SSF53474">
    <property type="entry name" value="alpha/beta-Hydrolases"/>
    <property type="match status" value="1"/>
</dbReference>
<dbReference type="InterPro" id="IPR029058">
    <property type="entry name" value="AB_hydrolase_fold"/>
</dbReference>
<dbReference type="HOGENOM" id="CLU_057358_0_0_1"/>
<dbReference type="AlphaFoldDB" id="A0A017SQA9"/>
<evidence type="ECO:0000259" key="1">
    <source>
        <dbReference type="Pfam" id="PF12697"/>
    </source>
</evidence>
<evidence type="ECO:0000313" key="2">
    <source>
        <dbReference type="EMBL" id="EYE99153.1"/>
    </source>
</evidence>
<evidence type="ECO:0000313" key="3">
    <source>
        <dbReference type="Proteomes" id="UP000019804"/>
    </source>
</evidence>
<gene>
    <name evidence="2" type="ORF">EURHEDRAFT_374222</name>
</gene>
<dbReference type="RefSeq" id="XP_040642841.1">
    <property type="nucleotide sequence ID" value="XM_040778615.1"/>
</dbReference>
<dbReference type="GO" id="GO:0016787">
    <property type="term" value="F:hydrolase activity"/>
    <property type="evidence" value="ECO:0007669"/>
    <property type="project" value="UniProtKB-KW"/>
</dbReference>
<feature type="domain" description="AB hydrolase-1" evidence="1">
    <location>
        <begin position="20"/>
        <end position="158"/>
    </location>
</feature>
<sequence>MFQPNQLHFQSHNPTNPTTILLIHGAFCSGSYWDLVTPHLSKHYHILIPDLPSHGKSTHITPFSIDSSVEHIANLIRTHTITKSAHIIGHSLGAHAAIKLATTYPDLVKDIFVSGFAIFPPSVLAPYIPYIAWPVLRIENLLPRPLLNWLMDGADLPHLNMDICTMKLCREITLSLTGAEWPGPWKMRTLIVAAAKGGIIPSADSCEYAKRLAEIGREGNQDTIAVVHWGMRHPWNRQAPGLFAETAMAWFEGGKLDGGFVEIE</sequence>
<dbReference type="InterPro" id="IPR050266">
    <property type="entry name" value="AB_hydrolase_sf"/>
</dbReference>
<dbReference type="PRINTS" id="PR00111">
    <property type="entry name" value="ABHYDROLASE"/>
</dbReference>
<accession>A0A017SQA9</accession>
<organism evidence="2 3">
    <name type="scientific">Aspergillus ruber (strain CBS 135680)</name>
    <dbReference type="NCBI Taxonomy" id="1388766"/>
    <lineage>
        <taxon>Eukaryota</taxon>
        <taxon>Fungi</taxon>
        <taxon>Dikarya</taxon>
        <taxon>Ascomycota</taxon>
        <taxon>Pezizomycotina</taxon>
        <taxon>Eurotiomycetes</taxon>
        <taxon>Eurotiomycetidae</taxon>
        <taxon>Eurotiales</taxon>
        <taxon>Aspergillaceae</taxon>
        <taxon>Aspergillus</taxon>
        <taxon>Aspergillus subgen. Aspergillus</taxon>
    </lineage>
</organism>
<dbReference type="Gene3D" id="3.40.50.1820">
    <property type="entry name" value="alpha/beta hydrolase"/>
    <property type="match status" value="1"/>
</dbReference>
<dbReference type="EMBL" id="KK088412">
    <property type="protein sequence ID" value="EYE99153.1"/>
    <property type="molecule type" value="Genomic_DNA"/>
</dbReference>
<name>A0A017SQA9_ASPRC</name>
<keyword evidence="2" id="KW-0378">Hydrolase</keyword>
<protein>
    <submittedName>
        <fullName evidence="2">Alpha/beta-hydrolase</fullName>
    </submittedName>
</protein>
<dbReference type="PANTHER" id="PTHR43798">
    <property type="entry name" value="MONOACYLGLYCEROL LIPASE"/>
    <property type="match status" value="1"/>
</dbReference>
<dbReference type="InterPro" id="IPR000073">
    <property type="entry name" value="AB_hydrolase_1"/>
</dbReference>